<keyword evidence="1" id="KW-0472">Membrane</keyword>
<dbReference type="AlphaFoldDB" id="A0A812MDZ0"/>
<feature type="transmembrane region" description="Helical" evidence="1">
    <location>
        <begin position="415"/>
        <end position="432"/>
    </location>
</feature>
<evidence type="ECO:0000256" key="1">
    <source>
        <dbReference type="SAM" id="Phobius"/>
    </source>
</evidence>
<organism evidence="3 4">
    <name type="scientific">Symbiodinium necroappetens</name>
    <dbReference type="NCBI Taxonomy" id="1628268"/>
    <lineage>
        <taxon>Eukaryota</taxon>
        <taxon>Sar</taxon>
        <taxon>Alveolata</taxon>
        <taxon>Dinophyceae</taxon>
        <taxon>Suessiales</taxon>
        <taxon>Symbiodiniaceae</taxon>
        <taxon>Symbiodinium</taxon>
    </lineage>
</organism>
<sequence length="434" mass="47923">MSKAQTYKNCPLDAVIKVLQEEAQDYTMPRVVSLAGERKARFSLDALSGGFRGTGGATSLKEELVERVPVLCDSGSFREVRRIFREDCGGCKALKPELTHAGFIDASTGLLTTGTKPFNLFARIAAGEMEQPGMAAEQTALQDFSSSVCICRNKPENDAHWDSEAAEWVGKASMSARHRFLTTKDLRWTFFNALTLGMSEDGDPDRPDPTSLMESIELLETLKAAALAYVTNMQGWSDKIGLYFHVFGHNSVNSLHLHVVDMSSVGPTFHKMSYKNCPINAVLKVLREELATVQAAERPKLQPKAAAVEESPQAQDAVQELNVAGEVVALSVATLRRSPPKSFLRALVDGVDNPMLVRDSRGRIFLDFPPDAFKRILNHLRMQHLRPHSTLWCADEETRRLAKSLGFAARCTPNYYLLCATLGVAALCLVFCRK</sequence>
<dbReference type="Gene3D" id="3.30.710.10">
    <property type="entry name" value="Potassium Channel Kv1.1, Chain A"/>
    <property type="match status" value="1"/>
</dbReference>
<dbReference type="Pfam" id="PF02214">
    <property type="entry name" value="BTB_2"/>
    <property type="match status" value="1"/>
</dbReference>
<evidence type="ECO:0000313" key="4">
    <source>
        <dbReference type="Proteomes" id="UP000601435"/>
    </source>
</evidence>
<dbReference type="GO" id="GO:0051260">
    <property type="term" value="P:protein homooligomerization"/>
    <property type="evidence" value="ECO:0007669"/>
    <property type="project" value="InterPro"/>
</dbReference>
<reference evidence="3" key="1">
    <citation type="submission" date="2021-02" db="EMBL/GenBank/DDBJ databases">
        <authorList>
            <person name="Dougan E. K."/>
            <person name="Rhodes N."/>
            <person name="Thang M."/>
            <person name="Chan C."/>
        </authorList>
    </citation>
    <scope>NUCLEOTIDE SEQUENCE</scope>
</reference>
<dbReference type="EMBL" id="CAJNJA010011025">
    <property type="protein sequence ID" value="CAE7265575.1"/>
    <property type="molecule type" value="Genomic_DNA"/>
</dbReference>
<dbReference type="OrthoDB" id="427091at2759"/>
<dbReference type="InterPro" id="IPR011333">
    <property type="entry name" value="SKP1/BTB/POZ_sf"/>
</dbReference>
<keyword evidence="1" id="KW-0812">Transmembrane</keyword>
<comment type="caution">
    <text evidence="3">The sequence shown here is derived from an EMBL/GenBank/DDBJ whole genome shotgun (WGS) entry which is preliminary data.</text>
</comment>
<evidence type="ECO:0000259" key="2">
    <source>
        <dbReference type="Pfam" id="PF02214"/>
    </source>
</evidence>
<dbReference type="Proteomes" id="UP000601435">
    <property type="component" value="Unassembled WGS sequence"/>
</dbReference>
<dbReference type="InterPro" id="IPR003131">
    <property type="entry name" value="T1-type_BTB"/>
</dbReference>
<proteinExistence type="predicted"/>
<feature type="domain" description="Potassium channel tetramerisation-type BTB" evidence="2">
    <location>
        <begin position="321"/>
        <end position="387"/>
    </location>
</feature>
<keyword evidence="4" id="KW-1185">Reference proteome</keyword>
<gene>
    <name evidence="3" type="ORF">SNEC2469_LOCUS6220</name>
</gene>
<accession>A0A812MDZ0</accession>
<keyword evidence="1" id="KW-1133">Transmembrane helix</keyword>
<dbReference type="SUPFAM" id="SSF54695">
    <property type="entry name" value="POZ domain"/>
    <property type="match status" value="1"/>
</dbReference>
<protein>
    <recommendedName>
        <fullName evidence="2">Potassium channel tetramerisation-type BTB domain-containing protein</fullName>
    </recommendedName>
</protein>
<evidence type="ECO:0000313" key="3">
    <source>
        <dbReference type="EMBL" id="CAE7265575.1"/>
    </source>
</evidence>
<name>A0A812MDZ0_9DINO</name>